<keyword evidence="1" id="KW-1133">Transmembrane helix</keyword>
<proteinExistence type="predicted"/>
<evidence type="ECO:0000313" key="2">
    <source>
        <dbReference type="EMBL" id="PUZ54806.1"/>
    </source>
</evidence>
<dbReference type="AlphaFoldDB" id="A0A2T7DGU5"/>
<evidence type="ECO:0000256" key="1">
    <source>
        <dbReference type="SAM" id="Phobius"/>
    </source>
</evidence>
<sequence length="44" mass="4896">MRRPWLSVWYCDGVVLVGSGEPQPVLAEFVLIGGMAFSLFLIQL</sequence>
<feature type="transmembrane region" description="Helical" evidence="1">
    <location>
        <begin position="25"/>
        <end position="42"/>
    </location>
</feature>
<keyword evidence="1" id="KW-0472">Membrane</keyword>
<keyword evidence="1" id="KW-0812">Transmembrane</keyword>
<keyword evidence="3" id="KW-1185">Reference proteome</keyword>
<name>A0A2T7DGU5_9POAL</name>
<dbReference type="EMBL" id="CM009753">
    <property type="protein sequence ID" value="PUZ54806.1"/>
    <property type="molecule type" value="Genomic_DNA"/>
</dbReference>
<dbReference type="Gramene" id="PUZ54806">
    <property type="protein sequence ID" value="PUZ54806"/>
    <property type="gene ID" value="GQ55_5G160600"/>
</dbReference>
<evidence type="ECO:0000313" key="3">
    <source>
        <dbReference type="Proteomes" id="UP000244336"/>
    </source>
</evidence>
<gene>
    <name evidence="2" type="ORF">GQ55_5G160600</name>
</gene>
<reference evidence="2 3" key="1">
    <citation type="submission" date="2018-04" db="EMBL/GenBank/DDBJ databases">
        <title>WGS assembly of Panicum hallii var. hallii HAL2.</title>
        <authorList>
            <person name="Lovell J."/>
            <person name="Jenkins J."/>
            <person name="Lowry D."/>
            <person name="Mamidi S."/>
            <person name="Sreedasyam A."/>
            <person name="Weng X."/>
            <person name="Barry K."/>
            <person name="Bonette J."/>
            <person name="Campitelli B."/>
            <person name="Daum C."/>
            <person name="Gordon S."/>
            <person name="Gould B."/>
            <person name="Lipzen A."/>
            <person name="MacQueen A."/>
            <person name="Palacio-Mejia J."/>
            <person name="Plott C."/>
            <person name="Shakirov E."/>
            <person name="Shu S."/>
            <person name="Yoshinaga Y."/>
            <person name="Zane M."/>
            <person name="Rokhsar D."/>
            <person name="Grimwood J."/>
            <person name="Schmutz J."/>
            <person name="Juenger T."/>
        </authorList>
    </citation>
    <scope>NUCLEOTIDE SEQUENCE [LARGE SCALE GENOMIC DNA]</scope>
    <source>
        <strain evidence="3">cv. HAL2</strain>
    </source>
</reference>
<protein>
    <submittedName>
        <fullName evidence="2">Uncharacterized protein</fullName>
    </submittedName>
</protein>
<accession>A0A2T7DGU5</accession>
<organism evidence="2 3">
    <name type="scientific">Panicum hallii var. hallii</name>
    <dbReference type="NCBI Taxonomy" id="1504633"/>
    <lineage>
        <taxon>Eukaryota</taxon>
        <taxon>Viridiplantae</taxon>
        <taxon>Streptophyta</taxon>
        <taxon>Embryophyta</taxon>
        <taxon>Tracheophyta</taxon>
        <taxon>Spermatophyta</taxon>
        <taxon>Magnoliopsida</taxon>
        <taxon>Liliopsida</taxon>
        <taxon>Poales</taxon>
        <taxon>Poaceae</taxon>
        <taxon>PACMAD clade</taxon>
        <taxon>Panicoideae</taxon>
        <taxon>Panicodae</taxon>
        <taxon>Paniceae</taxon>
        <taxon>Panicinae</taxon>
        <taxon>Panicum</taxon>
        <taxon>Panicum sect. Panicum</taxon>
    </lineage>
</organism>
<dbReference type="Proteomes" id="UP000244336">
    <property type="component" value="Chromosome 5"/>
</dbReference>